<evidence type="ECO:0000256" key="7">
    <source>
        <dbReference type="ARBA" id="ARBA00022909"/>
    </source>
</evidence>
<dbReference type="AlphaFoldDB" id="A0A3B0ZCT2"/>
<evidence type="ECO:0000256" key="2">
    <source>
        <dbReference type="ARBA" id="ARBA00013253"/>
    </source>
</evidence>
<dbReference type="UniPathway" id="UPA00077">
    <property type="reaction ID" value="UER00155"/>
</dbReference>
<evidence type="ECO:0000256" key="4">
    <source>
        <dbReference type="ARBA" id="ARBA00022741"/>
    </source>
</evidence>
<dbReference type="EC" id="2.7.6.3" evidence="2"/>
<dbReference type="Gene3D" id="3.30.70.560">
    <property type="entry name" value="7,8-Dihydro-6-hydroxymethylpterin-pyrophosphokinase HPPK"/>
    <property type="match status" value="1"/>
</dbReference>
<keyword evidence="6" id="KW-0067">ATP-binding</keyword>
<comment type="pathway">
    <text evidence="1">Cofactor biosynthesis; tetrahydrofolate biosynthesis; 2-amino-4-hydroxy-6-hydroxymethyl-7,8-dihydropteridine diphosphate from 7,8-dihydroneopterin triphosphate: step 4/4.</text>
</comment>
<keyword evidence="4" id="KW-0547">Nucleotide-binding</keyword>
<evidence type="ECO:0000256" key="6">
    <source>
        <dbReference type="ARBA" id="ARBA00022840"/>
    </source>
</evidence>
<evidence type="ECO:0000256" key="5">
    <source>
        <dbReference type="ARBA" id="ARBA00022777"/>
    </source>
</evidence>
<dbReference type="PANTHER" id="PTHR43071">
    <property type="entry name" value="2-AMINO-4-HYDROXY-6-HYDROXYMETHYLDIHYDROPTERIDINE PYROPHOSPHOKINASE"/>
    <property type="match status" value="1"/>
</dbReference>
<organism evidence="9">
    <name type="scientific">hydrothermal vent metagenome</name>
    <dbReference type="NCBI Taxonomy" id="652676"/>
    <lineage>
        <taxon>unclassified sequences</taxon>
        <taxon>metagenomes</taxon>
        <taxon>ecological metagenomes</taxon>
    </lineage>
</organism>
<evidence type="ECO:0000313" key="9">
    <source>
        <dbReference type="EMBL" id="VAW86780.1"/>
    </source>
</evidence>
<dbReference type="GO" id="GO:0046654">
    <property type="term" value="P:tetrahydrofolate biosynthetic process"/>
    <property type="evidence" value="ECO:0007669"/>
    <property type="project" value="UniProtKB-UniPathway"/>
</dbReference>
<keyword evidence="3 9" id="KW-0808">Transferase</keyword>
<gene>
    <name evidence="9" type="ORF">MNBD_GAMMA18-167</name>
</gene>
<name>A0A3B0ZCT2_9ZZZZ</name>
<dbReference type="Pfam" id="PF01288">
    <property type="entry name" value="HPPK"/>
    <property type="match status" value="1"/>
</dbReference>
<dbReference type="GO" id="GO:0003848">
    <property type="term" value="F:2-amino-4-hydroxy-6-hydroxymethyldihydropteridine diphosphokinase activity"/>
    <property type="evidence" value="ECO:0007669"/>
    <property type="project" value="UniProtKB-EC"/>
</dbReference>
<dbReference type="GO" id="GO:0046656">
    <property type="term" value="P:folic acid biosynthetic process"/>
    <property type="evidence" value="ECO:0007669"/>
    <property type="project" value="UniProtKB-KW"/>
</dbReference>
<dbReference type="GO" id="GO:0005524">
    <property type="term" value="F:ATP binding"/>
    <property type="evidence" value="ECO:0007669"/>
    <property type="project" value="UniProtKB-KW"/>
</dbReference>
<protein>
    <recommendedName>
        <fullName evidence="2">2-amino-4-hydroxy-6-hydroxymethyldihydropteridine diphosphokinase</fullName>
        <ecNumber evidence="2">2.7.6.3</ecNumber>
    </recommendedName>
</protein>
<dbReference type="PANTHER" id="PTHR43071:SF2">
    <property type="entry name" value="2-AMINO-4-HYDROXY-6-HYDROXYMETHYLDIHYDROPTERIDINE PYROPHOSPHOKINASE"/>
    <property type="match status" value="1"/>
</dbReference>
<feature type="domain" description="7,8-dihydro-6-hydroxymethylpterin-pyrophosphokinase" evidence="8">
    <location>
        <begin position="5"/>
        <end position="130"/>
    </location>
</feature>
<keyword evidence="7" id="KW-0289">Folate biosynthesis</keyword>
<dbReference type="GO" id="GO:0016301">
    <property type="term" value="F:kinase activity"/>
    <property type="evidence" value="ECO:0007669"/>
    <property type="project" value="UniProtKB-KW"/>
</dbReference>
<dbReference type="InterPro" id="IPR000550">
    <property type="entry name" value="Hppk"/>
</dbReference>
<dbReference type="InterPro" id="IPR035907">
    <property type="entry name" value="Hppk_sf"/>
</dbReference>
<proteinExistence type="predicted"/>
<evidence type="ECO:0000259" key="8">
    <source>
        <dbReference type="Pfam" id="PF01288"/>
    </source>
</evidence>
<dbReference type="CDD" id="cd00483">
    <property type="entry name" value="HPPK"/>
    <property type="match status" value="1"/>
</dbReference>
<sequence>MNTVFVSVGSNIEREKNIRLGVDALRECYGVLQLSSVYQSRAVGFAGDDFYNMVLSFESDLPVTVVAATLREIEMRYGRVRCCEKFSARTLDLDILLFGDEDYRGEDMDIPRAEIEANAHVLQPLAELVPKQLHPLSGVSYQQLWQQFKAPEQSLWVVPFGWD</sequence>
<keyword evidence="5 9" id="KW-0418">Kinase</keyword>
<dbReference type="EMBL" id="UOFP01000157">
    <property type="protein sequence ID" value="VAW86780.1"/>
    <property type="molecule type" value="Genomic_DNA"/>
</dbReference>
<dbReference type="SUPFAM" id="SSF55083">
    <property type="entry name" value="6-hydroxymethyl-7,8-dihydropterin pyrophosphokinase, HPPK"/>
    <property type="match status" value="1"/>
</dbReference>
<evidence type="ECO:0000256" key="3">
    <source>
        <dbReference type="ARBA" id="ARBA00022679"/>
    </source>
</evidence>
<dbReference type="NCBIfam" id="TIGR01498">
    <property type="entry name" value="folK"/>
    <property type="match status" value="1"/>
</dbReference>
<reference evidence="9" key="1">
    <citation type="submission" date="2018-06" db="EMBL/GenBank/DDBJ databases">
        <authorList>
            <person name="Zhirakovskaya E."/>
        </authorList>
    </citation>
    <scope>NUCLEOTIDE SEQUENCE</scope>
</reference>
<accession>A0A3B0ZCT2</accession>
<evidence type="ECO:0000256" key="1">
    <source>
        <dbReference type="ARBA" id="ARBA00005051"/>
    </source>
</evidence>